<dbReference type="EMBL" id="MN740268">
    <property type="protein sequence ID" value="QHT96874.1"/>
    <property type="molecule type" value="Genomic_DNA"/>
</dbReference>
<keyword evidence="1" id="KW-1133">Transmembrane helix</keyword>
<feature type="transmembrane region" description="Helical" evidence="1">
    <location>
        <begin position="65"/>
        <end position="88"/>
    </location>
</feature>
<keyword evidence="1" id="KW-0812">Transmembrane</keyword>
<organism evidence="2">
    <name type="scientific">viral metagenome</name>
    <dbReference type="NCBI Taxonomy" id="1070528"/>
    <lineage>
        <taxon>unclassified sequences</taxon>
        <taxon>metagenomes</taxon>
        <taxon>organismal metagenomes</taxon>
    </lineage>
</organism>
<protein>
    <submittedName>
        <fullName evidence="2">Uncharacterized protein</fullName>
    </submittedName>
</protein>
<sequence>MSSPQEIFITSVKQLIRDTKGRKAQHLQKELSYSNWLIGTFITLILSGVLHTMANSATDLRRELWAHMIMLGGGLTVFIGAGIAWWLTRKVAEHEHFRYLYHEYYSDLVILENEEECDNRALSRLTAKIQKLDDESELSVINPKYMDGFETIRVDGTERLKRDIERKTGRTITIGDVVHKGPERGVRMSAVGRAKAEAKAREDAFAEAVALEAESGLAALDSDDDLDDTV</sequence>
<accession>A0A6C0IUC1</accession>
<name>A0A6C0IUC1_9ZZZZ</name>
<evidence type="ECO:0000313" key="2">
    <source>
        <dbReference type="EMBL" id="QHT96874.1"/>
    </source>
</evidence>
<evidence type="ECO:0000256" key="1">
    <source>
        <dbReference type="SAM" id="Phobius"/>
    </source>
</evidence>
<proteinExistence type="predicted"/>
<feature type="transmembrane region" description="Helical" evidence="1">
    <location>
        <begin position="33"/>
        <end position="53"/>
    </location>
</feature>
<keyword evidence="1" id="KW-0472">Membrane</keyword>
<dbReference type="AlphaFoldDB" id="A0A6C0IUC1"/>
<reference evidence="2" key="1">
    <citation type="journal article" date="2020" name="Nature">
        <title>Giant virus diversity and host interactions through global metagenomics.</title>
        <authorList>
            <person name="Schulz F."/>
            <person name="Roux S."/>
            <person name="Paez-Espino D."/>
            <person name="Jungbluth S."/>
            <person name="Walsh D.A."/>
            <person name="Denef V.J."/>
            <person name="McMahon K.D."/>
            <person name="Konstantinidis K.T."/>
            <person name="Eloe-Fadrosh E.A."/>
            <person name="Kyrpides N.C."/>
            <person name="Woyke T."/>
        </authorList>
    </citation>
    <scope>NUCLEOTIDE SEQUENCE</scope>
    <source>
        <strain evidence="2">GVMAG-M-3300024336-7</strain>
    </source>
</reference>